<keyword evidence="2 4" id="KW-0238">DNA-binding</keyword>
<dbReference type="KEGG" id="pmad:BAY61_21525"/>
<dbReference type="Gene3D" id="1.10.10.60">
    <property type="entry name" value="Homeodomain-like"/>
    <property type="match status" value="1"/>
</dbReference>
<dbReference type="InterPro" id="IPR046532">
    <property type="entry name" value="DUF6597"/>
</dbReference>
<dbReference type="SMART" id="SM00342">
    <property type="entry name" value="HTH_ARAC"/>
    <property type="match status" value="1"/>
</dbReference>
<dbReference type="InterPro" id="IPR050204">
    <property type="entry name" value="AraC_XylS_family_regulators"/>
</dbReference>
<dbReference type="Pfam" id="PF20240">
    <property type="entry name" value="DUF6597"/>
    <property type="match status" value="1"/>
</dbReference>
<dbReference type="AlphaFoldDB" id="A0A222VTT1"/>
<dbReference type="EMBL" id="FMZE01000012">
    <property type="protein sequence ID" value="SDD79789.1"/>
    <property type="molecule type" value="Genomic_DNA"/>
</dbReference>
<dbReference type="RefSeq" id="WP_091809804.1">
    <property type="nucleotide sequence ID" value="NZ_CP016353.1"/>
</dbReference>
<keyword evidence="1" id="KW-0805">Transcription regulation</keyword>
<name>A0A222VTT1_9PSEU</name>
<dbReference type="GO" id="GO:0003700">
    <property type="term" value="F:DNA-binding transcription factor activity"/>
    <property type="evidence" value="ECO:0007669"/>
    <property type="project" value="InterPro"/>
</dbReference>
<evidence type="ECO:0000313" key="4">
    <source>
        <dbReference type="EMBL" id="SDD79789.1"/>
    </source>
</evidence>
<dbReference type="Pfam" id="PF12833">
    <property type="entry name" value="HTH_18"/>
    <property type="match status" value="1"/>
</dbReference>
<keyword evidence="5" id="KW-1185">Reference proteome</keyword>
<dbReference type="PROSITE" id="PS01124">
    <property type="entry name" value="HTH_ARAC_FAMILY_2"/>
    <property type="match status" value="1"/>
</dbReference>
<reference evidence="4 5" key="1">
    <citation type="submission" date="2016-10" db="EMBL/GenBank/DDBJ databases">
        <authorList>
            <person name="de Groot N.N."/>
        </authorList>
    </citation>
    <scope>NUCLEOTIDE SEQUENCE [LARGE SCALE GENOMIC DNA]</scope>
    <source>
        <strain evidence="4 5">CGMCC 4.5506</strain>
    </source>
</reference>
<evidence type="ECO:0000256" key="2">
    <source>
        <dbReference type="ARBA" id="ARBA00023125"/>
    </source>
</evidence>
<evidence type="ECO:0000256" key="1">
    <source>
        <dbReference type="ARBA" id="ARBA00023015"/>
    </source>
</evidence>
<dbReference type="STRING" id="530584.SAMN05421630_112190"/>
<gene>
    <name evidence="4" type="ORF">SAMN05421630_112190</name>
</gene>
<keyword evidence="3" id="KW-0804">Transcription</keyword>
<dbReference type="PANTHER" id="PTHR46796:SF15">
    <property type="entry name" value="BLL1074 PROTEIN"/>
    <property type="match status" value="1"/>
</dbReference>
<dbReference type="Proteomes" id="UP000199494">
    <property type="component" value="Unassembled WGS sequence"/>
</dbReference>
<dbReference type="InterPro" id="IPR018060">
    <property type="entry name" value="HTH_AraC"/>
</dbReference>
<accession>A0A222VTT1</accession>
<dbReference type="OrthoDB" id="9815799at2"/>
<sequence>MYAEVAPPPALAGAVRCLWLAKPEEPKPIVPDGCLDLMVAGERVFVAGPDTTTWHTSQAEGPVVHGIRFRTGHAPRVLGVAADELTNQRVSLAELWGAPGARTAERLVSRPGLLSEVVAERLASARFPASDPALDLMIRRLDHGVTRVATAMAGLAGSERQLRRRFTSAVGYGPATYVRIARLQRAITLAGVHVERGLSALAVEAGYADQAHLTRDCRELTGATPRDFFRSRRPALVGANSGQ</sequence>
<proteinExistence type="predicted"/>
<dbReference type="GO" id="GO:0043565">
    <property type="term" value="F:sequence-specific DNA binding"/>
    <property type="evidence" value="ECO:0007669"/>
    <property type="project" value="InterPro"/>
</dbReference>
<dbReference type="PANTHER" id="PTHR46796">
    <property type="entry name" value="HTH-TYPE TRANSCRIPTIONAL ACTIVATOR RHAS-RELATED"/>
    <property type="match status" value="1"/>
</dbReference>
<organism evidence="4 5">
    <name type="scientific">Prauserella marina</name>
    <dbReference type="NCBI Taxonomy" id="530584"/>
    <lineage>
        <taxon>Bacteria</taxon>
        <taxon>Bacillati</taxon>
        <taxon>Actinomycetota</taxon>
        <taxon>Actinomycetes</taxon>
        <taxon>Pseudonocardiales</taxon>
        <taxon>Pseudonocardiaceae</taxon>
        <taxon>Prauserella</taxon>
    </lineage>
</organism>
<protein>
    <submittedName>
        <fullName evidence="4">AraC-type DNA-binding protein</fullName>
    </submittedName>
</protein>
<evidence type="ECO:0000256" key="3">
    <source>
        <dbReference type="ARBA" id="ARBA00023163"/>
    </source>
</evidence>
<evidence type="ECO:0000313" key="5">
    <source>
        <dbReference type="Proteomes" id="UP000199494"/>
    </source>
</evidence>